<keyword evidence="6" id="KW-1185">Reference proteome</keyword>
<evidence type="ECO:0000256" key="1">
    <source>
        <dbReference type="ARBA" id="ARBA00000830"/>
    </source>
</evidence>
<gene>
    <name evidence="5" type="ORF">JY500_10270</name>
</gene>
<dbReference type="EC" id="3.1.3.18" evidence="4"/>
<dbReference type="Proteomes" id="UP000663570">
    <property type="component" value="Chromosome"/>
</dbReference>
<dbReference type="EMBL" id="CP071060">
    <property type="protein sequence ID" value="QSI78965.1"/>
    <property type="molecule type" value="Genomic_DNA"/>
</dbReference>
<dbReference type="InterPro" id="IPR023198">
    <property type="entry name" value="PGP-like_dom2"/>
</dbReference>
<dbReference type="Pfam" id="PF00702">
    <property type="entry name" value="Hydrolase"/>
    <property type="match status" value="1"/>
</dbReference>
<comment type="catalytic activity">
    <reaction evidence="1">
        <text>2-phosphoglycolate + H2O = glycolate + phosphate</text>
        <dbReference type="Rhea" id="RHEA:14369"/>
        <dbReference type="ChEBI" id="CHEBI:15377"/>
        <dbReference type="ChEBI" id="CHEBI:29805"/>
        <dbReference type="ChEBI" id="CHEBI:43474"/>
        <dbReference type="ChEBI" id="CHEBI:58033"/>
        <dbReference type="EC" id="3.1.3.18"/>
    </reaction>
</comment>
<evidence type="ECO:0000256" key="4">
    <source>
        <dbReference type="ARBA" id="ARBA00013078"/>
    </source>
</evidence>
<evidence type="ECO:0000313" key="6">
    <source>
        <dbReference type="Proteomes" id="UP000663570"/>
    </source>
</evidence>
<dbReference type="SFLD" id="SFLDS00003">
    <property type="entry name" value="Haloacid_Dehalogenase"/>
    <property type="match status" value="1"/>
</dbReference>
<name>A0ABX7MB37_9RHOO</name>
<dbReference type="InterPro" id="IPR036412">
    <property type="entry name" value="HAD-like_sf"/>
</dbReference>
<dbReference type="InterPro" id="IPR023214">
    <property type="entry name" value="HAD_sf"/>
</dbReference>
<evidence type="ECO:0000256" key="3">
    <source>
        <dbReference type="ARBA" id="ARBA00006171"/>
    </source>
</evidence>
<dbReference type="Gene3D" id="3.40.50.1000">
    <property type="entry name" value="HAD superfamily/HAD-like"/>
    <property type="match status" value="1"/>
</dbReference>
<evidence type="ECO:0000256" key="2">
    <source>
        <dbReference type="ARBA" id="ARBA00004818"/>
    </source>
</evidence>
<comment type="similarity">
    <text evidence="3">Belongs to the HAD-like hydrolase superfamily. CbbY/CbbZ/Gph/YieH family.</text>
</comment>
<organism evidence="5 6">
    <name type="scientific">Niveibacterium microcysteis</name>
    <dbReference type="NCBI Taxonomy" id="2811415"/>
    <lineage>
        <taxon>Bacteria</taxon>
        <taxon>Pseudomonadati</taxon>
        <taxon>Pseudomonadota</taxon>
        <taxon>Betaproteobacteria</taxon>
        <taxon>Rhodocyclales</taxon>
        <taxon>Rhodocyclaceae</taxon>
        <taxon>Niveibacterium</taxon>
    </lineage>
</organism>
<dbReference type="InterPro" id="IPR050155">
    <property type="entry name" value="HAD-like_hydrolase_sf"/>
</dbReference>
<dbReference type="Gene3D" id="1.10.150.240">
    <property type="entry name" value="Putative phosphatase, domain 2"/>
    <property type="match status" value="1"/>
</dbReference>
<dbReference type="PANTHER" id="PTHR43434:SF1">
    <property type="entry name" value="PHOSPHOGLYCOLATE PHOSPHATASE"/>
    <property type="match status" value="1"/>
</dbReference>
<comment type="pathway">
    <text evidence="2">Organic acid metabolism; glycolate biosynthesis; glycolate from 2-phosphoglycolate: step 1/1.</text>
</comment>
<proteinExistence type="inferred from homology"/>
<dbReference type="GO" id="GO:0016787">
    <property type="term" value="F:hydrolase activity"/>
    <property type="evidence" value="ECO:0007669"/>
    <property type="project" value="UniProtKB-KW"/>
</dbReference>
<dbReference type="SUPFAM" id="SSF56784">
    <property type="entry name" value="HAD-like"/>
    <property type="match status" value="1"/>
</dbReference>
<dbReference type="SFLD" id="SFLDG01129">
    <property type="entry name" value="C1.5:_HAD__Beta-PGM__Phosphata"/>
    <property type="match status" value="1"/>
</dbReference>
<evidence type="ECO:0000313" key="5">
    <source>
        <dbReference type="EMBL" id="QSI78965.1"/>
    </source>
</evidence>
<protein>
    <recommendedName>
        <fullName evidence="4">phosphoglycolate phosphatase</fullName>
        <ecNumber evidence="4">3.1.3.18</ecNumber>
    </recommendedName>
</protein>
<sequence>MPMYSSERLILFDADGTTVDAFAAIDLAFARHGMEIGDLERFQKRRKLFKYLGGIKEFPGNLKKQFGKQTRKQVLATLTDIYRDEARLYPGMAELLRELIATPGLRVGLVTRNVTFEPAHTLRRLFARHDVDLTALDFVACLALGDDKRHPFRVARERFGINPARSYACGDEFSDFSAAVAAGMHPFIAAYGFEDHKRLTKKFDVPDELISRTPAEICSRVRNALDLEPAGTT</sequence>
<keyword evidence="5" id="KW-0378">Hydrolase</keyword>
<reference evidence="5 6" key="1">
    <citation type="submission" date="2021-02" db="EMBL/GenBank/DDBJ databases">
        <title>Niveibacterium changnyeongensis HC41.</title>
        <authorList>
            <person name="Kang M."/>
        </authorList>
    </citation>
    <scope>NUCLEOTIDE SEQUENCE [LARGE SCALE GENOMIC DNA]</scope>
    <source>
        <strain evidence="5 6">HC41</strain>
    </source>
</reference>
<dbReference type="PANTHER" id="PTHR43434">
    <property type="entry name" value="PHOSPHOGLYCOLATE PHOSPHATASE"/>
    <property type="match status" value="1"/>
</dbReference>
<accession>A0ABX7MB37</accession>